<reference evidence="2 3" key="1">
    <citation type="submission" date="2014-04" db="EMBL/GenBank/DDBJ databases">
        <authorList>
            <consortium name="DOE Joint Genome Institute"/>
            <person name="Kuo A."/>
            <person name="Kohler A."/>
            <person name="Costa M.D."/>
            <person name="Nagy L.G."/>
            <person name="Floudas D."/>
            <person name="Copeland A."/>
            <person name="Barry K.W."/>
            <person name="Cichocki N."/>
            <person name="Veneault-Fourrey C."/>
            <person name="LaButti K."/>
            <person name="Lindquist E.A."/>
            <person name="Lipzen A."/>
            <person name="Lundell T."/>
            <person name="Morin E."/>
            <person name="Murat C."/>
            <person name="Sun H."/>
            <person name="Tunlid A."/>
            <person name="Henrissat B."/>
            <person name="Grigoriev I.V."/>
            <person name="Hibbett D.S."/>
            <person name="Martin F."/>
            <person name="Nordberg H.P."/>
            <person name="Cantor M.N."/>
            <person name="Hua S.X."/>
        </authorList>
    </citation>
    <scope>NUCLEOTIDE SEQUENCE [LARGE SCALE GENOMIC DNA]</scope>
    <source>
        <strain evidence="2 3">441</strain>
    </source>
</reference>
<proteinExistence type="predicted"/>
<name>A0A0C9ZIY4_9AGAM</name>
<dbReference type="EMBL" id="KN833739">
    <property type="protein sequence ID" value="KIK22452.1"/>
    <property type="molecule type" value="Genomic_DNA"/>
</dbReference>
<keyword evidence="3" id="KW-1185">Reference proteome</keyword>
<organism evidence="2 3">
    <name type="scientific">Pisolithus microcarpus 441</name>
    <dbReference type="NCBI Taxonomy" id="765257"/>
    <lineage>
        <taxon>Eukaryota</taxon>
        <taxon>Fungi</taxon>
        <taxon>Dikarya</taxon>
        <taxon>Basidiomycota</taxon>
        <taxon>Agaricomycotina</taxon>
        <taxon>Agaricomycetes</taxon>
        <taxon>Agaricomycetidae</taxon>
        <taxon>Boletales</taxon>
        <taxon>Sclerodermatineae</taxon>
        <taxon>Pisolithaceae</taxon>
        <taxon>Pisolithus</taxon>
    </lineage>
</organism>
<sequence length="340" mass="37822">MSQTSNSQLIISNFIDTIRPPFNFILGVTALSACLVTLLVVLSAFSTQESRRRPAFYLNIIAISTAVVLGVLSGITSGRAILDPFSPTGEGIYTATIFFALFPPVFYDSILLARFLVLYPVNVTPRSTLFKIFTFPICIKCGRLIVLSLYLHEFVQSTRLLLSLEQHAQATWYRNPYITAEWTMQILDNLYSVSIFLYNFHVRTSKMKYSGRIGTQIRQIVFISVANFVFPLFLNIGQIVCITTSHSFATGTMVLLTNNYVSVIGVLCATIWFSGTEWIRDTQQTTVADAFQRCSSQGKAEGFIAFRPGSDGIGGYAKADRHALGHCGCFQGLNRYKNPA</sequence>
<protein>
    <recommendedName>
        <fullName evidence="4">G protein-coupled receptor</fullName>
    </recommendedName>
</protein>
<accession>A0A0C9ZIY4</accession>
<keyword evidence="1" id="KW-0812">Transmembrane</keyword>
<feature type="transmembrane region" description="Helical" evidence="1">
    <location>
        <begin position="220"/>
        <end position="240"/>
    </location>
</feature>
<feature type="transmembrane region" description="Helical" evidence="1">
    <location>
        <begin position="129"/>
        <end position="151"/>
    </location>
</feature>
<feature type="transmembrane region" description="Helical" evidence="1">
    <location>
        <begin position="56"/>
        <end position="75"/>
    </location>
</feature>
<keyword evidence="1" id="KW-0472">Membrane</keyword>
<keyword evidence="1" id="KW-1133">Transmembrane helix</keyword>
<dbReference type="HOGENOM" id="CLU_062759_0_0_1"/>
<evidence type="ECO:0000313" key="2">
    <source>
        <dbReference type="EMBL" id="KIK22452.1"/>
    </source>
</evidence>
<reference evidence="3" key="2">
    <citation type="submission" date="2015-01" db="EMBL/GenBank/DDBJ databases">
        <title>Evolutionary Origins and Diversification of the Mycorrhizal Mutualists.</title>
        <authorList>
            <consortium name="DOE Joint Genome Institute"/>
            <consortium name="Mycorrhizal Genomics Consortium"/>
            <person name="Kohler A."/>
            <person name="Kuo A."/>
            <person name="Nagy L.G."/>
            <person name="Floudas D."/>
            <person name="Copeland A."/>
            <person name="Barry K.W."/>
            <person name="Cichocki N."/>
            <person name="Veneault-Fourrey C."/>
            <person name="LaButti K."/>
            <person name="Lindquist E.A."/>
            <person name="Lipzen A."/>
            <person name="Lundell T."/>
            <person name="Morin E."/>
            <person name="Murat C."/>
            <person name="Riley R."/>
            <person name="Ohm R."/>
            <person name="Sun H."/>
            <person name="Tunlid A."/>
            <person name="Henrissat B."/>
            <person name="Grigoriev I.V."/>
            <person name="Hibbett D.S."/>
            <person name="Martin F."/>
        </authorList>
    </citation>
    <scope>NUCLEOTIDE SEQUENCE [LARGE SCALE GENOMIC DNA]</scope>
    <source>
        <strain evidence="3">441</strain>
    </source>
</reference>
<gene>
    <name evidence="2" type="ORF">PISMIDRAFT_680249</name>
</gene>
<evidence type="ECO:0000256" key="1">
    <source>
        <dbReference type="SAM" id="Phobius"/>
    </source>
</evidence>
<feature type="transmembrane region" description="Helical" evidence="1">
    <location>
        <begin position="22"/>
        <end position="44"/>
    </location>
</feature>
<feature type="transmembrane region" description="Helical" evidence="1">
    <location>
        <begin position="252"/>
        <end position="273"/>
    </location>
</feature>
<feature type="transmembrane region" description="Helical" evidence="1">
    <location>
        <begin position="95"/>
        <end position="117"/>
    </location>
</feature>
<feature type="transmembrane region" description="Helical" evidence="1">
    <location>
        <begin position="182"/>
        <end position="200"/>
    </location>
</feature>
<dbReference type="OrthoDB" id="2548432at2759"/>
<dbReference type="AlphaFoldDB" id="A0A0C9ZIY4"/>
<evidence type="ECO:0008006" key="4">
    <source>
        <dbReference type="Google" id="ProtNLM"/>
    </source>
</evidence>
<evidence type="ECO:0000313" key="3">
    <source>
        <dbReference type="Proteomes" id="UP000054018"/>
    </source>
</evidence>
<dbReference type="Proteomes" id="UP000054018">
    <property type="component" value="Unassembled WGS sequence"/>
</dbReference>